<dbReference type="SMART" id="SM00184">
    <property type="entry name" value="RING"/>
    <property type="match status" value="1"/>
</dbReference>
<dbReference type="CDD" id="cd16448">
    <property type="entry name" value="RING-H2"/>
    <property type="match status" value="1"/>
</dbReference>
<comment type="caution">
    <text evidence="3">The sequence shown here is derived from an EMBL/GenBank/DDBJ whole genome shotgun (WGS) entry which is preliminary data.</text>
</comment>
<evidence type="ECO:0000313" key="4">
    <source>
        <dbReference type="Proteomes" id="UP000756921"/>
    </source>
</evidence>
<keyword evidence="1" id="KW-0479">Metal-binding</keyword>
<evidence type="ECO:0000256" key="1">
    <source>
        <dbReference type="PROSITE-ProRule" id="PRU00175"/>
    </source>
</evidence>
<dbReference type="Proteomes" id="UP000756921">
    <property type="component" value="Unassembled WGS sequence"/>
</dbReference>
<dbReference type="OrthoDB" id="21204at2759"/>
<accession>A0A9P6G413</accession>
<dbReference type="Gene3D" id="3.30.40.10">
    <property type="entry name" value="Zinc/RING finger domain, C3HC4 (zinc finger)"/>
    <property type="match status" value="1"/>
</dbReference>
<reference evidence="3" key="1">
    <citation type="journal article" date="2020" name="Mol. Plant Microbe Interact.">
        <title>Genome Sequence of the Biocontrol Agent Coniothyrium minitans strain Conio (IMI 134523).</title>
        <authorList>
            <person name="Patel D."/>
            <person name="Shittu T.A."/>
            <person name="Baroncelli R."/>
            <person name="Muthumeenakshi S."/>
            <person name="Osborne T.H."/>
            <person name="Janganan T.K."/>
            <person name="Sreenivasaprasad S."/>
        </authorList>
    </citation>
    <scope>NUCLEOTIDE SEQUENCE</scope>
    <source>
        <strain evidence="3">Conio</strain>
    </source>
</reference>
<sequence length="478" mass="54044">MASSTTMEIFQALEPTLSPGVTCEHLPRLANCLQHLEQAHGFDGDRSEVMLLTLVHAYSTMAHLASHMATEGPSLGLNRNIEDCKNFLWSEFISLDWLTHGCAVELPTFQEMWNELCESFLHLDVDVDNYNAPLDLCGEAVVNGKKVKVCQLFAFQYIQHCDDKYTPLILSYIADQPVYTDLPSDYDDYVANRLAGGDPFFGLTNALRPFLYDKHNSLKTLVLFSSAVAYTVDLFKATSFTPTPAQVNILTDEVAYEFTHFVENMWHGASKAYRNHMATINARGVAEALVHRSRELLQHHLSQQLAWHLYAWVFERAAAAFGENVADDQDHTSNDSAWVKDTIRSWESVHPDLIDNPNRARSDYHIGVYYRYQLDRSRLEQANQLDRLEDVSFIPVGPPLLPLVYTNAIQVTDTNELCAICQCEFGDEPTVQLRACGHIMHRDCIGEMINQVTDNSNLCPLDRRGICPRRPRAPAPCS</sequence>
<feature type="domain" description="RING-type" evidence="2">
    <location>
        <begin position="418"/>
        <end position="463"/>
    </location>
</feature>
<dbReference type="EMBL" id="WJXW01000018">
    <property type="protein sequence ID" value="KAF9728687.1"/>
    <property type="molecule type" value="Genomic_DNA"/>
</dbReference>
<dbReference type="InterPro" id="IPR001841">
    <property type="entry name" value="Znf_RING"/>
</dbReference>
<dbReference type="InterPro" id="IPR013083">
    <property type="entry name" value="Znf_RING/FYVE/PHD"/>
</dbReference>
<dbReference type="AlphaFoldDB" id="A0A9P6G413"/>
<name>A0A9P6G413_9PLEO</name>
<dbReference type="GO" id="GO:0008270">
    <property type="term" value="F:zinc ion binding"/>
    <property type="evidence" value="ECO:0007669"/>
    <property type="project" value="UniProtKB-KW"/>
</dbReference>
<protein>
    <recommendedName>
        <fullName evidence="2">RING-type domain-containing protein</fullName>
    </recommendedName>
</protein>
<dbReference type="Pfam" id="PF13639">
    <property type="entry name" value="zf-RING_2"/>
    <property type="match status" value="1"/>
</dbReference>
<dbReference type="PROSITE" id="PS50089">
    <property type="entry name" value="ZF_RING_2"/>
    <property type="match status" value="1"/>
</dbReference>
<organism evidence="3 4">
    <name type="scientific">Paraphaeosphaeria minitans</name>
    <dbReference type="NCBI Taxonomy" id="565426"/>
    <lineage>
        <taxon>Eukaryota</taxon>
        <taxon>Fungi</taxon>
        <taxon>Dikarya</taxon>
        <taxon>Ascomycota</taxon>
        <taxon>Pezizomycotina</taxon>
        <taxon>Dothideomycetes</taxon>
        <taxon>Pleosporomycetidae</taxon>
        <taxon>Pleosporales</taxon>
        <taxon>Massarineae</taxon>
        <taxon>Didymosphaeriaceae</taxon>
        <taxon>Paraphaeosphaeria</taxon>
    </lineage>
</organism>
<gene>
    <name evidence="3" type="ORF">PMIN01_13067</name>
</gene>
<evidence type="ECO:0000313" key="3">
    <source>
        <dbReference type="EMBL" id="KAF9728687.1"/>
    </source>
</evidence>
<keyword evidence="1" id="KW-0862">Zinc</keyword>
<dbReference type="SUPFAM" id="SSF57850">
    <property type="entry name" value="RING/U-box"/>
    <property type="match status" value="1"/>
</dbReference>
<evidence type="ECO:0000259" key="2">
    <source>
        <dbReference type="PROSITE" id="PS50089"/>
    </source>
</evidence>
<keyword evidence="4" id="KW-1185">Reference proteome</keyword>
<proteinExistence type="predicted"/>
<keyword evidence="1" id="KW-0863">Zinc-finger</keyword>